<dbReference type="Proteomes" id="UP001469553">
    <property type="component" value="Unassembled WGS sequence"/>
</dbReference>
<reference evidence="1 2" key="1">
    <citation type="submission" date="2021-06" db="EMBL/GenBank/DDBJ databases">
        <authorList>
            <person name="Palmer J.M."/>
        </authorList>
    </citation>
    <scope>NUCLEOTIDE SEQUENCE [LARGE SCALE GENOMIC DNA]</scope>
    <source>
        <strain evidence="1 2">AS_MEX2019</strain>
        <tissue evidence="1">Muscle</tissue>
    </source>
</reference>
<comment type="caution">
    <text evidence="1">The sequence shown here is derived from an EMBL/GenBank/DDBJ whole genome shotgun (WGS) entry which is preliminary data.</text>
</comment>
<organism evidence="1 2">
    <name type="scientific">Ameca splendens</name>
    <dbReference type="NCBI Taxonomy" id="208324"/>
    <lineage>
        <taxon>Eukaryota</taxon>
        <taxon>Metazoa</taxon>
        <taxon>Chordata</taxon>
        <taxon>Craniata</taxon>
        <taxon>Vertebrata</taxon>
        <taxon>Euteleostomi</taxon>
        <taxon>Actinopterygii</taxon>
        <taxon>Neopterygii</taxon>
        <taxon>Teleostei</taxon>
        <taxon>Neoteleostei</taxon>
        <taxon>Acanthomorphata</taxon>
        <taxon>Ovalentaria</taxon>
        <taxon>Atherinomorphae</taxon>
        <taxon>Cyprinodontiformes</taxon>
        <taxon>Goodeidae</taxon>
        <taxon>Ameca</taxon>
    </lineage>
</organism>
<proteinExistence type="predicted"/>
<evidence type="ECO:0000313" key="1">
    <source>
        <dbReference type="EMBL" id="MEQ2315863.1"/>
    </source>
</evidence>
<evidence type="ECO:0000313" key="2">
    <source>
        <dbReference type="Proteomes" id="UP001469553"/>
    </source>
</evidence>
<keyword evidence="2" id="KW-1185">Reference proteome</keyword>
<feature type="non-terminal residue" evidence="1">
    <location>
        <position position="55"/>
    </location>
</feature>
<sequence>FTGKQHLGLSTFLPLADHSINQLVSRFLFPCPSHFTVNKTHYRKSLSPEFLFCMW</sequence>
<name>A0ABV1ABD9_9TELE</name>
<protein>
    <submittedName>
        <fullName evidence="1">Uncharacterized protein</fullName>
    </submittedName>
</protein>
<gene>
    <name evidence="1" type="ORF">AMECASPLE_026775</name>
</gene>
<feature type="non-terminal residue" evidence="1">
    <location>
        <position position="1"/>
    </location>
</feature>
<dbReference type="EMBL" id="JAHRIP010087411">
    <property type="protein sequence ID" value="MEQ2315863.1"/>
    <property type="molecule type" value="Genomic_DNA"/>
</dbReference>
<accession>A0ABV1ABD9</accession>